<sequence length="401" mass="45101">MAVGVHEIRPFRVSVTADAMTDLHDRLSRTRWPDQLSGSGWSQGADVSYVRALCDYWLHEFDWRAAENELNGWPQYRTVIDGQTVHFLHVRSPHAEAMPLLLTHGWPGSIWEFADLLGPLTDPVAHGGRRADAFHVVCPSIPGYGWSGPTTEPGWDIQRVARMEGELMQLLGYERFGAQGGDWGSMATANLAVHIPDRLVGIHLNLVMVQPPDVVDDDLGRAELARRAELDREERGYSAIQRTKPQTLAFGLTDSPAGLAAWMLEKYRSWTDCGGDLESVLTRDMVLRNIATYWFTATVASSARLYYESHRSGRSPLPDQYVSVPTACALFPKELWRPPRAWAERAYNVVRWTEHPKGGHFAAMEQPAALAEDLREFFGPLWRRAARDPDKVSVNPQMTDC</sequence>
<keyword evidence="3 5" id="KW-0378">Hydrolase</keyword>
<dbReference type="RefSeq" id="WP_269444943.1">
    <property type="nucleotide sequence ID" value="NZ_CP097463.1"/>
</dbReference>
<dbReference type="PRINTS" id="PR00412">
    <property type="entry name" value="EPOXHYDRLASE"/>
</dbReference>
<dbReference type="Gene3D" id="3.40.50.1820">
    <property type="entry name" value="alpha/beta hydrolase"/>
    <property type="match status" value="1"/>
</dbReference>
<dbReference type="Proteomes" id="UP001164693">
    <property type="component" value="Chromosome"/>
</dbReference>
<evidence type="ECO:0000313" key="5">
    <source>
        <dbReference type="EMBL" id="WAX58395.1"/>
    </source>
</evidence>
<feature type="domain" description="Epoxide hydrolase N-terminal" evidence="4">
    <location>
        <begin position="8"/>
        <end position="113"/>
    </location>
</feature>
<evidence type="ECO:0000256" key="3">
    <source>
        <dbReference type="ARBA" id="ARBA00022801"/>
    </source>
</evidence>
<dbReference type="InterPro" id="IPR029058">
    <property type="entry name" value="AB_hydrolase_fold"/>
</dbReference>
<dbReference type="PIRSF" id="PIRSF001112">
    <property type="entry name" value="Epoxide_hydrolase"/>
    <property type="match status" value="1"/>
</dbReference>
<name>A0ABY7K323_9ACTN</name>
<proteinExistence type="inferred from homology"/>
<gene>
    <name evidence="5" type="ORF">M6B22_06420</name>
</gene>
<dbReference type="Pfam" id="PF06441">
    <property type="entry name" value="EHN"/>
    <property type="match status" value="1"/>
</dbReference>
<dbReference type="SUPFAM" id="SSF53474">
    <property type="entry name" value="alpha/beta-Hydrolases"/>
    <property type="match status" value="1"/>
</dbReference>
<dbReference type="PANTHER" id="PTHR21661:SF35">
    <property type="entry name" value="EPOXIDE HYDROLASE"/>
    <property type="match status" value="1"/>
</dbReference>
<evidence type="ECO:0000256" key="1">
    <source>
        <dbReference type="ARBA" id="ARBA00010088"/>
    </source>
</evidence>
<dbReference type="InterPro" id="IPR010497">
    <property type="entry name" value="Epoxide_hydro_N"/>
</dbReference>
<keyword evidence="2" id="KW-0058">Aromatic hydrocarbons catabolism</keyword>
<dbReference type="GO" id="GO:0016787">
    <property type="term" value="F:hydrolase activity"/>
    <property type="evidence" value="ECO:0007669"/>
    <property type="project" value="UniProtKB-KW"/>
</dbReference>
<dbReference type="InterPro" id="IPR016292">
    <property type="entry name" value="Epoxide_hydrolase"/>
</dbReference>
<protein>
    <submittedName>
        <fullName evidence="5">Epoxide hydrolase</fullName>
    </submittedName>
</protein>
<dbReference type="PANTHER" id="PTHR21661">
    <property type="entry name" value="EPOXIDE HYDROLASE 1-RELATED"/>
    <property type="match status" value="1"/>
</dbReference>
<evidence type="ECO:0000259" key="4">
    <source>
        <dbReference type="Pfam" id="PF06441"/>
    </source>
</evidence>
<accession>A0ABY7K323</accession>
<comment type="similarity">
    <text evidence="1">Belongs to the peptidase S33 family.</text>
</comment>
<dbReference type="InterPro" id="IPR000639">
    <property type="entry name" value="Epox_hydrolase-like"/>
</dbReference>
<organism evidence="5 6">
    <name type="scientific">Jatrophihabitans cynanchi</name>
    <dbReference type="NCBI Taxonomy" id="2944128"/>
    <lineage>
        <taxon>Bacteria</taxon>
        <taxon>Bacillati</taxon>
        <taxon>Actinomycetota</taxon>
        <taxon>Actinomycetes</taxon>
        <taxon>Jatrophihabitantales</taxon>
        <taxon>Jatrophihabitantaceae</taxon>
        <taxon>Jatrophihabitans</taxon>
    </lineage>
</organism>
<keyword evidence="6" id="KW-1185">Reference proteome</keyword>
<evidence type="ECO:0000313" key="6">
    <source>
        <dbReference type="Proteomes" id="UP001164693"/>
    </source>
</evidence>
<evidence type="ECO:0000256" key="2">
    <source>
        <dbReference type="ARBA" id="ARBA00022797"/>
    </source>
</evidence>
<reference evidence="5" key="1">
    <citation type="submission" date="2022-05" db="EMBL/GenBank/DDBJ databases">
        <title>Jatrophihabitans sp. SB3-54 whole genome sequence.</title>
        <authorList>
            <person name="Suh M.K."/>
            <person name="Eom M.K."/>
            <person name="Kim J.S."/>
            <person name="Kim H.S."/>
            <person name="Do H.E."/>
            <person name="Shin Y.K."/>
            <person name="Lee J.-S."/>
        </authorList>
    </citation>
    <scope>NUCLEOTIDE SEQUENCE</scope>
    <source>
        <strain evidence="5">SB3-54</strain>
    </source>
</reference>
<dbReference type="EMBL" id="CP097463">
    <property type="protein sequence ID" value="WAX58395.1"/>
    <property type="molecule type" value="Genomic_DNA"/>
</dbReference>